<evidence type="ECO:0000313" key="2">
    <source>
        <dbReference type="Proteomes" id="UP000198606"/>
    </source>
</evidence>
<organism evidence="1 2">
    <name type="scientific">Phytopseudomonas flavescens</name>
    <dbReference type="NCBI Taxonomy" id="29435"/>
    <lineage>
        <taxon>Bacteria</taxon>
        <taxon>Pseudomonadati</taxon>
        <taxon>Pseudomonadota</taxon>
        <taxon>Gammaproteobacteria</taxon>
        <taxon>Pseudomonadales</taxon>
        <taxon>Pseudomonadaceae</taxon>
        <taxon>Phytopseudomonas</taxon>
    </lineage>
</organism>
<dbReference type="PROSITE" id="PS51257">
    <property type="entry name" value="PROKAR_LIPOPROTEIN"/>
    <property type="match status" value="1"/>
</dbReference>
<proteinExistence type="predicted"/>
<dbReference type="Proteomes" id="UP000198606">
    <property type="component" value="Unassembled WGS sequence"/>
</dbReference>
<dbReference type="NCBIfam" id="NF033894">
    <property type="entry name" value="Eex_IncN"/>
    <property type="match status" value="1"/>
</dbReference>
<protein>
    <recommendedName>
        <fullName evidence="3">Entry exclusion lipoprotein TrbK</fullName>
    </recommendedName>
</protein>
<dbReference type="InterPro" id="IPR047937">
    <property type="entry name" value="Eex_IncN-like"/>
</dbReference>
<sequence>MNTAFRTSCALALAGLLSACGPSPVNDTVEFLTAHPERIKEIQRLCREDRSKVSDELCLRAAEAAKRRFFGDRPEQHTK</sequence>
<dbReference type="STRING" id="29435.SAMN05216588_107173"/>
<reference evidence="1 2" key="1">
    <citation type="submission" date="2016-10" db="EMBL/GenBank/DDBJ databases">
        <authorList>
            <person name="de Groot N.N."/>
        </authorList>
    </citation>
    <scope>NUCLEOTIDE SEQUENCE [LARGE SCALE GENOMIC DNA]</scope>
    <source>
        <strain evidence="1 2">LMG 18387</strain>
    </source>
</reference>
<dbReference type="AlphaFoldDB" id="A0A1G8F832"/>
<name>A0A1G8F832_9GAMM</name>
<evidence type="ECO:0000313" key="1">
    <source>
        <dbReference type="EMBL" id="SDH78292.1"/>
    </source>
</evidence>
<evidence type="ECO:0008006" key="3">
    <source>
        <dbReference type="Google" id="ProtNLM"/>
    </source>
</evidence>
<gene>
    <name evidence="1" type="ORF">SAMN05216588_107173</name>
</gene>
<dbReference type="RefSeq" id="WP_084304884.1">
    <property type="nucleotide sequence ID" value="NZ_FNDG01000007.1"/>
</dbReference>
<dbReference type="EMBL" id="FNDG01000007">
    <property type="protein sequence ID" value="SDH78292.1"/>
    <property type="molecule type" value="Genomic_DNA"/>
</dbReference>
<accession>A0A1G8F832</accession>